<dbReference type="Gene3D" id="3.40.50.10190">
    <property type="entry name" value="BRCT domain"/>
    <property type="match status" value="1"/>
</dbReference>
<feature type="compositionally biased region" description="Basic and acidic residues" evidence="6">
    <location>
        <begin position="1498"/>
        <end position="1512"/>
    </location>
</feature>
<dbReference type="GO" id="GO:0045944">
    <property type="term" value="P:positive regulation of transcription by RNA polymerase II"/>
    <property type="evidence" value="ECO:0007669"/>
    <property type="project" value="TreeGrafter"/>
</dbReference>
<dbReference type="InterPro" id="IPR001357">
    <property type="entry name" value="BRCT_dom"/>
</dbReference>
<proteinExistence type="evidence at transcript level"/>
<evidence type="ECO:0000256" key="6">
    <source>
        <dbReference type="SAM" id="MobiDB-lite"/>
    </source>
</evidence>
<feature type="region of interest" description="Disordered" evidence="6">
    <location>
        <begin position="583"/>
        <end position="604"/>
    </location>
</feature>
<dbReference type="EMBL" id="MN125742">
    <property type="protein sequence ID" value="QDO16209.1"/>
    <property type="molecule type" value="mRNA"/>
</dbReference>
<keyword evidence="3" id="KW-0227">DNA damage</keyword>
<dbReference type="SMART" id="SM00292">
    <property type="entry name" value="BRCT"/>
    <property type="match status" value="1"/>
</dbReference>
<feature type="compositionally biased region" description="Basic and acidic residues" evidence="6">
    <location>
        <begin position="1905"/>
        <end position="1915"/>
    </location>
</feature>
<feature type="compositionally biased region" description="Basic and acidic residues" evidence="6">
    <location>
        <begin position="232"/>
        <end position="241"/>
    </location>
</feature>
<feature type="compositionally biased region" description="Low complexity" evidence="6">
    <location>
        <begin position="1677"/>
        <end position="1692"/>
    </location>
</feature>
<dbReference type="PROSITE" id="PS50172">
    <property type="entry name" value="BRCT"/>
    <property type="match status" value="1"/>
</dbReference>
<dbReference type="InterPro" id="IPR036420">
    <property type="entry name" value="BRCT_dom_sf"/>
</dbReference>
<keyword evidence="2" id="KW-0677">Repeat</keyword>
<feature type="region of interest" description="Disordered" evidence="6">
    <location>
        <begin position="1819"/>
        <end position="1879"/>
    </location>
</feature>
<dbReference type="PANTHER" id="PTHR13763:SF0">
    <property type="entry name" value="BREAST CANCER TYPE 1 SUSCEPTIBILITY PROTEIN"/>
    <property type="match status" value="1"/>
</dbReference>
<sequence>MSSDWSCRHTPRLAGQALPQAASLGSMQQPPSWWSWLSGSVQRPDGDGAGCTSIASGRTPLTQPQLVHDPVAESPVATQLYWNEDVAWGAAFGMDSGAEELSATQSYTEGLFEDGGLLNRYESGLGSMEGRMSVASDVVRKVKRANTLEEGMEALLGDALASRADQECPTTNTSEQLVHAAVSGAGGAMPPPPPVLGNSNRSATLCTASATCVQHCSVVGEVPQAEPCNEQETQRDHDGDAGARSAATLPLRTPQRQASVSVTGTPQPLAEAGSSCARAAQHFTAGASHALLGSHCLDATQPYSGSASRHHAMGIDAAERWPRPCTPRRLMVLDTAGKLVAPAVRTPQQQVAMAARSGRTPASGGSAATEHYGGARSSLRTPQLGRPSNAGSAVSDGGSSGRTKRYDDDAAASTHNSEAEALDAYGSVPRLGMAGPQGGQSPAKDHFDDISPTQPMRLQPVGEAQGTAPTGSEDAEEELPATQAQDQWLGAGGRGVSVAGAGHWAAATASGCASPGHGRVAVAVSLERLFAGGAESRSGDTAQPGGHGLVAPHAAACAAEGGSVAAPVVSSGSGIVAAGACRRKAGKQNPRMPVPTLPPPPDTGTVYSLGGQTTKTGSKRLSDLHSKRLNGMLRRRSQSTPRPKDDCDFDEACKALWVGQAPQGPTAPGTPLLWQLLAAKDEEEPVDVDAESPHCLGSPTGQGREVLAKNEVEATPVNAGRPIAECSSLWAKPVPTFSGVRDTVVALNAGSHEQQRLSACQAAADAAPGRSASAARDGPGPALAPTWHQDDCPVPEAVATLAPSPMASSELATAQELAATCAPTPTHVRALATTPGPMRVAELTPLSTATAASMTPVPGPAMVFAAEPSSLPHKRRAIATSPDVQSQEATAPQAAFAVQAPLPSLSPARAAVRSPRRQDECLSLGEVVASGRAPALASASTRGRSGAAEWSPSAAADAQHCDLLPKAECRSPLWAVPSWRRGHPSSRPPEPLHAASPVTPGPSQAAAEGLAAARPGMPARQSPPVPDIANDVPTPCRAAWQGVSPQTVPTHPCAATAAEAAVAKRQASKAAVVCHVPRPLLRCSSGSPPPAMGTASPTASAASVSSDEALDGSVHLGAALGGFQSLGSEQQSLQPAHRMHALDGKRASAPPRGTTACRQVTAPQPIEQELVGAVAAQKGEPAASARGGVGQLSEGNAAESESDSDIAVDMHRPASATVSGQLFVSVHQRSTSNVMARHKSRSTTLQPAVPEDEAASGSFMCGPDARPMAASPACAEEQSDTSHVADPADSNDHPQNSEHCQTSHGSSPSGGPPSAGVGIQNDGATEIGEDEPATLPDECAGQPPQLSSPVSHAPPAGSPKLDNCGISEDSGMESEGKSDVHSAVERNKPWHTPVAGRTPQNAALGTYSEGQASAGGRRRAEGSLANGRISIALALEVDGLVARQRQDNDAVPGLGESECGPERQLEACRCWEGQALRASQQHEAVPEVGAGIMVPGSPEDRATSQARAKEQDGAESCGPLLATAGVEVPLGLHCEAVASGQEPDGSDSDVPLVVLARRRAGSAAQAATSRVPSTASVVPAEECKGVVGEPVARPAECDGADRLQLQAASPECPRSRGHDAEQPPDAPDSEGETVTLLHSGASGRRTAPAVKRSRPEESIAAADCGSHAQSSSRRSRGSSWQRPLPANLGGPPALDVVPGATLGLPACSSAPQVPPTPRSWLATAGTPGKQQPVSAAGDSSPEPARAAGLAAAGARAEAPQPDALLLPRAARAPAARAGGGRPRVRGEEPGAGDVEQGGVLDDLMRRPAESIAEEVLALLPQPPSAARPGPPAAAPSKRRRWAASAPPRPGSKDVRGRGGWPSQAKRIRASVAAGTWEEPEAKRQCVVAGVQAAGESACPMSRQAAAHEADIDSPKTPDALTVATAGSPCRDSKSGPEPEPEEPEHEPPRDRSVSKREVSVKVESQGLACGGNGGGSGVPLNSSGHMCFATTGLELSVRQRRILLDIGAEVAEEWTTEITHLIADTFRRTTKMMCAICRGMRIVTPDYIAACRVAGRRVDEKPFLLQDAVCEAAFARKRGIARGYSLTAALERARRRGPMLKGVSVYCFPSVIEKRELPLLVSAAGGTWLNRFPPAPDDDSVLLLAERTVSSDREQQRRKAHEVYDVELLREAACTQELRRAAYRLR</sequence>
<evidence type="ECO:0000256" key="5">
    <source>
        <dbReference type="ARBA" id="ARBA00023242"/>
    </source>
</evidence>
<comment type="subcellular location">
    <subcellularLocation>
        <location evidence="1">Nucleus</location>
    </subcellularLocation>
</comment>
<feature type="compositionally biased region" description="Low complexity" evidence="6">
    <location>
        <begin position="388"/>
        <end position="397"/>
    </location>
</feature>
<feature type="region of interest" description="Disordered" evidence="6">
    <location>
        <begin position="980"/>
        <end position="1021"/>
    </location>
</feature>
<keyword evidence="5" id="KW-0539">Nucleus</keyword>
<dbReference type="InterPro" id="IPR031099">
    <property type="entry name" value="BRCA1-associated"/>
</dbReference>
<evidence type="ECO:0000256" key="4">
    <source>
        <dbReference type="ARBA" id="ARBA00023204"/>
    </source>
</evidence>
<feature type="compositionally biased region" description="Low complexity" evidence="6">
    <location>
        <begin position="1092"/>
        <end position="1106"/>
    </location>
</feature>
<dbReference type="PANTHER" id="PTHR13763">
    <property type="entry name" value="BREAST CANCER TYPE 1 SUSCEPTIBILITY PROTEIN BRCA1"/>
    <property type="match status" value="1"/>
</dbReference>
<feature type="domain" description="BRCT" evidence="7">
    <location>
        <begin position="2000"/>
        <end position="2065"/>
    </location>
</feature>
<evidence type="ECO:0000259" key="7">
    <source>
        <dbReference type="PROSITE" id="PS50172"/>
    </source>
</evidence>
<feature type="region of interest" description="Disordered" evidence="6">
    <location>
        <begin position="1708"/>
        <end position="1797"/>
    </location>
</feature>
<evidence type="ECO:0000256" key="2">
    <source>
        <dbReference type="ARBA" id="ARBA00022737"/>
    </source>
</evidence>
<feature type="region of interest" description="Disordered" evidence="6">
    <location>
        <begin position="226"/>
        <end position="259"/>
    </location>
</feature>
<feature type="compositionally biased region" description="Basic and acidic residues" evidence="6">
    <location>
        <begin position="1945"/>
        <end position="1957"/>
    </location>
</feature>
<organism evidence="8">
    <name type="scientific">Lingulaulax polyedra</name>
    <name type="common">Dinoflagellate</name>
    <name type="synonym">Lingulodinium polyedra</name>
    <dbReference type="NCBI Taxonomy" id="160621"/>
    <lineage>
        <taxon>Eukaryota</taxon>
        <taxon>Sar</taxon>
        <taxon>Alveolata</taxon>
        <taxon>Dinophyceae</taxon>
        <taxon>Gonyaulacales</taxon>
        <taxon>Lingulodiniaceae</taxon>
        <taxon>Lingulaulax</taxon>
    </lineage>
</organism>
<feature type="region of interest" description="Disordered" evidence="6">
    <location>
        <begin position="1180"/>
        <end position="1204"/>
    </location>
</feature>
<feature type="compositionally biased region" description="Pro residues" evidence="6">
    <location>
        <begin position="592"/>
        <end position="602"/>
    </location>
</feature>
<dbReference type="GO" id="GO:0005634">
    <property type="term" value="C:nucleus"/>
    <property type="evidence" value="ECO:0007669"/>
    <property type="project" value="UniProtKB-SubCell"/>
</dbReference>
<evidence type="ECO:0000256" key="1">
    <source>
        <dbReference type="ARBA" id="ARBA00004123"/>
    </source>
</evidence>
<feature type="region of interest" description="Disordered" evidence="6">
    <location>
        <begin position="1608"/>
        <end position="1692"/>
    </location>
</feature>
<accession>A0A516AFW7</accession>
<evidence type="ECO:0000256" key="3">
    <source>
        <dbReference type="ARBA" id="ARBA00022763"/>
    </source>
</evidence>
<feature type="region of interest" description="Disordered" evidence="6">
    <location>
        <begin position="1084"/>
        <end position="1106"/>
    </location>
</feature>
<protein>
    <submittedName>
        <fullName evidence="8">Mediator of DNA damage checkpoint protein 1</fullName>
    </submittedName>
</protein>
<feature type="compositionally biased region" description="Low complexity" evidence="6">
    <location>
        <begin position="1741"/>
        <end position="1776"/>
    </location>
</feature>
<feature type="compositionally biased region" description="Low complexity" evidence="6">
    <location>
        <begin position="1303"/>
        <end position="1318"/>
    </location>
</feature>
<dbReference type="CDD" id="cd00027">
    <property type="entry name" value="BRCT"/>
    <property type="match status" value="1"/>
</dbReference>
<feature type="region of interest" description="Disordered" evidence="6">
    <location>
        <begin position="1492"/>
        <end position="1515"/>
    </location>
</feature>
<dbReference type="SUPFAM" id="SSF52113">
    <property type="entry name" value="BRCT domain"/>
    <property type="match status" value="1"/>
</dbReference>
<name>A0A516AFW7_LINPO</name>
<feature type="region of interest" description="Disordered" evidence="6">
    <location>
        <begin position="348"/>
        <end position="482"/>
    </location>
</feature>
<feature type="region of interest" description="Disordered" evidence="6">
    <location>
        <begin position="768"/>
        <end position="790"/>
    </location>
</feature>
<feature type="compositionally biased region" description="Pro residues" evidence="6">
    <location>
        <begin position="1820"/>
        <end position="1833"/>
    </location>
</feature>
<evidence type="ECO:0000313" key="8">
    <source>
        <dbReference type="EMBL" id="QDO16209.1"/>
    </source>
</evidence>
<dbReference type="GO" id="GO:0000724">
    <property type="term" value="P:double-strand break repair via homologous recombination"/>
    <property type="evidence" value="ECO:0007669"/>
    <property type="project" value="TreeGrafter"/>
</dbReference>
<dbReference type="GO" id="GO:0004842">
    <property type="term" value="F:ubiquitin-protein transferase activity"/>
    <property type="evidence" value="ECO:0007669"/>
    <property type="project" value="TreeGrafter"/>
</dbReference>
<feature type="compositionally biased region" description="Basic and acidic residues" evidence="6">
    <location>
        <begin position="1374"/>
        <end position="1388"/>
    </location>
</feature>
<feature type="compositionally biased region" description="Low complexity" evidence="6">
    <location>
        <begin position="768"/>
        <end position="778"/>
    </location>
</feature>
<reference evidence="8" key="1">
    <citation type="journal article" date="2019" name="Microorganisms">
        <title>DNA Damage Response Pathways in Dinoflagellates.</title>
        <authorList>
            <person name="Li C."/>
            <person name="Wong J."/>
        </authorList>
    </citation>
    <scope>NUCLEOTIDE SEQUENCE</scope>
</reference>
<dbReference type="Pfam" id="PF16770">
    <property type="entry name" value="RTT107_BRCT_5"/>
    <property type="match status" value="1"/>
</dbReference>
<feature type="region of interest" description="Disordered" evidence="6">
    <location>
        <begin position="1230"/>
        <end position="1419"/>
    </location>
</feature>
<feature type="compositionally biased region" description="Polar residues" evidence="6">
    <location>
        <begin position="1398"/>
        <end position="1411"/>
    </location>
</feature>
<keyword evidence="4" id="KW-0234">DNA repair</keyword>
<feature type="region of interest" description="Disordered" evidence="6">
    <location>
        <begin position="1901"/>
        <end position="1957"/>
    </location>
</feature>